<dbReference type="Gene3D" id="1.10.490.50">
    <property type="entry name" value="Antibiotic binding domain of TipA-like multidrug resistance regulators"/>
    <property type="match status" value="1"/>
</dbReference>
<evidence type="ECO:0000313" key="4">
    <source>
        <dbReference type="Proteomes" id="UP001174209"/>
    </source>
</evidence>
<dbReference type="InterPro" id="IPR036244">
    <property type="entry name" value="TipA-like_antibiotic-bd"/>
</dbReference>
<dbReference type="SMART" id="SM00422">
    <property type="entry name" value="HTH_MERR"/>
    <property type="match status" value="1"/>
</dbReference>
<comment type="caution">
    <text evidence="3">The sequence shown here is derived from an EMBL/GenBank/DDBJ whole genome shotgun (WGS) entry which is preliminary data.</text>
</comment>
<organism evidence="3 4">
    <name type="scientific">Arthrobacter burdickii</name>
    <dbReference type="NCBI Taxonomy" id="3035920"/>
    <lineage>
        <taxon>Bacteria</taxon>
        <taxon>Bacillati</taxon>
        <taxon>Actinomycetota</taxon>
        <taxon>Actinomycetes</taxon>
        <taxon>Micrococcales</taxon>
        <taxon>Micrococcaceae</taxon>
        <taxon>Arthrobacter</taxon>
    </lineage>
</organism>
<reference evidence="3" key="1">
    <citation type="submission" date="2023-06" db="EMBL/GenBank/DDBJ databases">
        <title>MT1 and MT2 Draft Genomes of Novel Species.</title>
        <authorList>
            <person name="Venkateswaran K."/>
        </authorList>
    </citation>
    <scope>NUCLEOTIDE SEQUENCE</scope>
    <source>
        <strain evidence="3">IIF3SC-B10</strain>
    </source>
</reference>
<feature type="domain" description="HTH merR-type" evidence="2">
    <location>
        <begin position="1"/>
        <end position="71"/>
    </location>
</feature>
<dbReference type="InterPro" id="IPR012925">
    <property type="entry name" value="TipAS_dom"/>
</dbReference>
<protein>
    <submittedName>
        <fullName evidence="3">MerR family transcriptional regulator</fullName>
    </submittedName>
</protein>
<dbReference type="EMBL" id="JAROCG010000001">
    <property type="protein sequence ID" value="MDN4610686.1"/>
    <property type="molecule type" value="Genomic_DNA"/>
</dbReference>
<dbReference type="InterPro" id="IPR047057">
    <property type="entry name" value="MerR_fam"/>
</dbReference>
<dbReference type="CDD" id="cd01106">
    <property type="entry name" value="HTH_TipAL-Mta"/>
    <property type="match status" value="1"/>
</dbReference>
<dbReference type="PROSITE" id="PS50937">
    <property type="entry name" value="HTH_MERR_2"/>
    <property type="match status" value="1"/>
</dbReference>
<dbReference type="SUPFAM" id="SSF46955">
    <property type="entry name" value="Putative DNA-binding domain"/>
    <property type="match status" value="1"/>
</dbReference>
<dbReference type="Gene3D" id="1.10.1660.10">
    <property type="match status" value="1"/>
</dbReference>
<evidence type="ECO:0000259" key="2">
    <source>
        <dbReference type="PROSITE" id="PS50937"/>
    </source>
</evidence>
<dbReference type="RefSeq" id="WP_301226083.1">
    <property type="nucleotide sequence ID" value="NZ_JAROCG010000001.1"/>
</dbReference>
<dbReference type="PANTHER" id="PTHR30204:SF97">
    <property type="entry name" value="MERR FAMILY REGULATORY PROTEIN"/>
    <property type="match status" value="1"/>
</dbReference>
<keyword evidence="4" id="KW-1185">Reference proteome</keyword>
<accession>A0ABT8JZT7</accession>
<dbReference type="InterPro" id="IPR009061">
    <property type="entry name" value="DNA-bd_dom_put_sf"/>
</dbReference>
<name>A0ABT8JZT7_9MICC</name>
<dbReference type="InterPro" id="IPR000551">
    <property type="entry name" value="MerR-type_HTH_dom"/>
</dbReference>
<evidence type="ECO:0000256" key="1">
    <source>
        <dbReference type="ARBA" id="ARBA00023125"/>
    </source>
</evidence>
<proteinExistence type="predicted"/>
<sequence>MDWPIQEIARLANTTSRTLRHYDRLGLLRPSRMGPNGYRYYDQEALVRLQRILMLRELGLGLPEIARVLDHQDQTVPALRSHLTWLAQEQQRIERQIRSVRTTIAAQEEGRQLMPEDMFDGFDHTLYRDEVEERWGSEAYASGDRWWRSKTDAEKKAFTEQHRRIARDYAAARDAGLAPGSDVVQAIVSRHLDWLNLSAAATGNPVSAEHFPSYGDMYATDERFARNYGGIPGAEFVRDAIRAFAGIDPA</sequence>
<dbReference type="Proteomes" id="UP001174209">
    <property type="component" value="Unassembled WGS sequence"/>
</dbReference>
<gene>
    <name evidence="3" type="ORF">P5G52_07365</name>
</gene>
<keyword evidence="1" id="KW-0238">DNA-binding</keyword>
<dbReference type="SUPFAM" id="SSF89082">
    <property type="entry name" value="Antibiotic binding domain of TipA-like multidrug resistance regulators"/>
    <property type="match status" value="1"/>
</dbReference>
<dbReference type="Pfam" id="PF13411">
    <property type="entry name" value="MerR_1"/>
    <property type="match status" value="1"/>
</dbReference>
<evidence type="ECO:0000313" key="3">
    <source>
        <dbReference type="EMBL" id="MDN4610686.1"/>
    </source>
</evidence>
<dbReference type="PANTHER" id="PTHR30204">
    <property type="entry name" value="REDOX-CYCLING DRUG-SENSING TRANSCRIPTIONAL ACTIVATOR SOXR"/>
    <property type="match status" value="1"/>
</dbReference>
<dbReference type="Pfam" id="PF07739">
    <property type="entry name" value="TipAS"/>
    <property type="match status" value="1"/>
</dbReference>